<evidence type="ECO:0000313" key="4">
    <source>
        <dbReference type="Proteomes" id="UP000014760"/>
    </source>
</evidence>
<accession>R7TQ90</accession>
<dbReference type="SUPFAM" id="SSF56112">
    <property type="entry name" value="Protein kinase-like (PK-like)"/>
    <property type="match status" value="1"/>
</dbReference>
<reference evidence="4" key="1">
    <citation type="submission" date="2012-12" db="EMBL/GenBank/DDBJ databases">
        <authorList>
            <person name="Hellsten U."/>
            <person name="Grimwood J."/>
            <person name="Chapman J.A."/>
            <person name="Shapiro H."/>
            <person name="Aerts A."/>
            <person name="Otillar R.P."/>
            <person name="Terry A.Y."/>
            <person name="Boore J.L."/>
            <person name="Simakov O."/>
            <person name="Marletaz F."/>
            <person name="Cho S.-J."/>
            <person name="Edsinger-Gonzales E."/>
            <person name="Havlak P."/>
            <person name="Kuo D.-H."/>
            <person name="Larsson T."/>
            <person name="Lv J."/>
            <person name="Arendt D."/>
            <person name="Savage R."/>
            <person name="Osoegawa K."/>
            <person name="de Jong P."/>
            <person name="Lindberg D.R."/>
            <person name="Seaver E.C."/>
            <person name="Weisblat D.A."/>
            <person name="Putnam N.H."/>
            <person name="Grigoriev I.V."/>
            <person name="Rokhsar D.S."/>
        </authorList>
    </citation>
    <scope>NUCLEOTIDE SEQUENCE</scope>
    <source>
        <strain evidence="4">I ESC-2004</strain>
    </source>
</reference>
<dbReference type="InterPro" id="IPR050122">
    <property type="entry name" value="RTK"/>
</dbReference>
<organism evidence="2">
    <name type="scientific">Capitella teleta</name>
    <name type="common">Polychaete worm</name>
    <dbReference type="NCBI Taxonomy" id="283909"/>
    <lineage>
        <taxon>Eukaryota</taxon>
        <taxon>Metazoa</taxon>
        <taxon>Spiralia</taxon>
        <taxon>Lophotrochozoa</taxon>
        <taxon>Annelida</taxon>
        <taxon>Polychaeta</taxon>
        <taxon>Sedentaria</taxon>
        <taxon>Scolecida</taxon>
        <taxon>Capitellidae</taxon>
        <taxon>Capitella</taxon>
    </lineage>
</organism>
<evidence type="ECO:0000259" key="1">
    <source>
        <dbReference type="Pfam" id="PF07714"/>
    </source>
</evidence>
<dbReference type="Proteomes" id="UP000014760">
    <property type="component" value="Unassembled WGS sequence"/>
</dbReference>
<keyword evidence="4" id="KW-1185">Reference proteome</keyword>
<evidence type="ECO:0000313" key="2">
    <source>
        <dbReference type="EMBL" id="ELT95794.1"/>
    </source>
</evidence>
<reference evidence="3" key="3">
    <citation type="submission" date="2015-06" db="UniProtKB">
        <authorList>
            <consortium name="EnsemblMetazoa"/>
        </authorList>
    </citation>
    <scope>IDENTIFICATION</scope>
</reference>
<dbReference type="InterPro" id="IPR011009">
    <property type="entry name" value="Kinase-like_dom_sf"/>
</dbReference>
<dbReference type="EMBL" id="KB309008">
    <property type="protein sequence ID" value="ELT95794.1"/>
    <property type="molecule type" value="Genomic_DNA"/>
</dbReference>
<dbReference type="AlphaFoldDB" id="R7TQ90"/>
<feature type="non-terminal residue" evidence="2">
    <location>
        <position position="1"/>
    </location>
</feature>
<dbReference type="HOGENOM" id="CLU_212990_0_0_1"/>
<protein>
    <recommendedName>
        <fullName evidence="1">Serine-threonine/tyrosine-protein kinase catalytic domain-containing protein</fullName>
    </recommendedName>
</protein>
<name>R7TQ90_CAPTE</name>
<sequence length="55" mass="6117">NVVTHVSEGYRMESPDGCPQEIYDIMTETWNINAGQRPSFTETAVKLSAIRANTS</sequence>
<feature type="domain" description="Serine-threonine/tyrosine-protein kinase catalytic" evidence="1">
    <location>
        <begin position="2"/>
        <end position="45"/>
    </location>
</feature>
<dbReference type="EnsemblMetazoa" id="CapteT133716">
    <property type="protein sequence ID" value="CapteP133716"/>
    <property type="gene ID" value="CapteG133716"/>
</dbReference>
<dbReference type="EMBL" id="AMQN01028408">
    <property type="status" value="NOT_ANNOTATED_CDS"/>
    <property type="molecule type" value="Genomic_DNA"/>
</dbReference>
<dbReference type="OrthoDB" id="346907at2759"/>
<evidence type="ECO:0000313" key="3">
    <source>
        <dbReference type="EnsemblMetazoa" id="CapteP133716"/>
    </source>
</evidence>
<proteinExistence type="predicted"/>
<dbReference type="Gene3D" id="1.10.510.10">
    <property type="entry name" value="Transferase(Phosphotransferase) domain 1"/>
    <property type="match status" value="1"/>
</dbReference>
<dbReference type="PANTHER" id="PTHR24416:SF611">
    <property type="entry name" value="TYROSINE-PROTEIN KINASE TRANSMEMBRANE RECEPTOR ROR"/>
    <property type="match status" value="1"/>
</dbReference>
<dbReference type="GO" id="GO:0005886">
    <property type="term" value="C:plasma membrane"/>
    <property type="evidence" value="ECO:0007669"/>
    <property type="project" value="TreeGrafter"/>
</dbReference>
<dbReference type="STRING" id="283909.R7TQ90"/>
<dbReference type="InterPro" id="IPR001245">
    <property type="entry name" value="Ser-Thr/Tyr_kinase_cat_dom"/>
</dbReference>
<dbReference type="PANTHER" id="PTHR24416">
    <property type="entry name" value="TYROSINE-PROTEIN KINASE RECEPTOR"/>
    <property type="match status" value="1"/>
</dbReference>
<dbReference type="Pfam" id="PF07714">
    <property type="entry name" value="PK_Tyr_Ser-Thr"/>
    <property type="match status" value="1"/>
</dbReference>
<reference evidence="2 4" key="2">
    <citation type="journal article" date="2013" name="Nature">
        <title>Insights into bilaterian evolution from three spiralian genomes.</title>
        <authorList>
            <person name="Simakov O."/>
            <person name="Marletaz F."/>
            <person name="Cho S.J."/>
            <person name="Edsinger-Gonzales E."/>
            <person name="Havlak P."/>
            <person name="Hellsten U."/>
            <person name="Kuo D.H."/>
            <person name="Larsson T."/>
            <person name="Lv J."/>
            <person name="Arendt D."/>
            <person name="Savage R."/>
            <person name="Osoegawa K."/>
            <person name="de Jong P."/>
            <person name="Grimwood J."/>
            <person name="Chapman J.A."/>
            <person name="Shapiro H."/>
            <person name="Aerts A."/>
            <person name="Otillar R.P."/>
            <person name="Terry A.Y."/>
            <person name="Boore J.L."/>
            <person name="Grigoriev I.V."/>
            <person name="Lindberg D.R."/>
            <person name="Seaver E.C."/>
            <person name="Weisblat D.A."/>
            <person name="Putnam N.H."/>
            <person name="Rokhsar D.S."/>
        </authorList>
    </citation>
    <scope>NUCLEOTIDE SEQUENCE</scope>
    <source>
        <strain evidence="2 4">I ESC-2004</strain>
    </source>
</reference>
<dbReference type="GO" id="GO:0043235">
    <property type="term" value="C:receptor complex"/>
    <property type="evidence" value="ECO:0007669"/>
    <property type="project" value="TreeGrafter"/>
</dbReference>
<dbReference type="GO" id="GO:0004714">
    <property type="term" value="F:transmembrane receptor protein tyrosine kinase activity"/>
    <property type="evidence" value="ECO:0007669"/>
    <property type="project" value="TreeGrafter"/>
</dbReference>
<gene>
    <name evidence="2" type="ORF">CAPTEDRAFT_133716</name>
</gene>
<dbReference type="GO" id="GO:0007169">
    <property type="term" value="P:cell surface receptor protein tyrosine kinase signaling pathway"/>
    <property type="evidence" value="ECO:0007669"/>
    <property type="project" value="TreeGrafter"/>
</dbReference>